<proteinExistence type="inferred from homology"/>
<dbReference type="OrthoDB" id="9780241at2"/>
<dbReference type="InterPro" id="IPR037523">
    <property type="entry name" value="VOC_core"/>
</dbReference>
<reference evidence="8" key="1">
    <citation type="submission" date="2017-04" db="EMBL/GenBank/DDBJ databases">
        <authorList>
            <person name="Varghese N."/>
            <person name="Submissions S."/>
        </authorList>
    </citation>
    <scope>NUCLEOTIDE SEQUENCE [LARGE SCALE GENOMIC DNA]</scope>
    <source>
        <strain evidence="8">Ballard 720</strain>
    </source>
</reference>
<dbReference type="Gene3D" id="3.10.180.10">
    <property type="entry name" value="2,3-Dihydroxybiphenyl 1,2-Dioxygenase, domain 1"/>
    <property type="match status" value="2"/>
</dbReference>
<dbReference type="EMBL" id="FXAH01000002">
    <property type="protein sequence ID" value="SMF05420.1"/>
    <property type="molecule type" value="Genomic_DNA"/>
</dbReference>
<dbReference type="InterPro" id="IPR041736">
    <property type="entry name" value="4OHPhenylPyrv_dOase_N"/>
</dbReference>
<keyword evidence="3" id="KW-0677">Repeat</keyword>
<dbReference type="SUPFAM" id="SSF54593">
    <property type="entry name" value="Glyoxalase/Bleomycin resistance protein/Dihydroxybiphenyl dioxygenase"/>
    <property type="match status" value="1"/>
</dbReference>
<dbReference type="PANTHER" id="PTHR11959">
    <property type="entry name" value="4-HYDROXYPHENYLPYRUVATE DIOXYGENASE"/>
    <property type="match status" value="1"/>
</dbReference>
<feature type="domain" description="VOC" evidence="6">
    <location>
        <begin position="32"/>
        <end position="150"/>
    </location>
</feature>
<dbReference type="AlphaFoldDB" id="A0A1X7CYL5"/>
<keyword evidence="7" id="KW-0560">Oxidoreductase</keyword>
<protein>
    <submittedName>
        <fullName evidence="7">4-hydroxyphenylpyruvate dioxygenase</fullName>
    </submittedName>
</protein>
<feature type="binding site" evidence="5">
    <location>
        <position position="351"/>
    </location>
    <ligand>
        <name>Fe cation</name>
        <dbReference type="ChEBI" id="CHEBI:24875"/>
    </ligand>
</feature>
<organism evidence="7 8">
    <name type="scientific">Trinickia caryophylli</name>
    <name type="common">Paraburkholderia caryophylli</name>
    <dbReference type="NCBI Taxonomy" id="28094"/>
    <lineage>
        <taxon>Bacteria</taxon>
        <taxon>Pseudomonadati</taxon>
        <taxon>Pseudomonadota</taxon>
        <taxon>Betaproteobacteria</taxon>
        <taxon>Burkholderiales</taxon>
        <taxon>Burkholderiaceae</taxon>
        <taxon>Trinickia</taxon>
    </lineage>
</organism>
<evidence type="ECO:0000256" key="2">
    <source>
        <dbReference type="ARBA" id="ARBA00022723"/>
    </source>
</evidence>
<comment type="similarity">
    <text evidence="1">Belongs to the 4HPPD family.</text>
</comment>
<evidence type="ECO:0000313" key="8">
    <source>
        <dbReference type="Proteomes" id="UP000192911"/>
    </source>
</evidence>
<evidence type="ECO:0000313" key="7">
    <source>
        <dbReference type="EMBL" id="SMF05420.1"/>
    </source>
</evidence>
<dbReference type="InterPro" id="IPR029068">
    <property type="entry name" value="Glyas_Bleomycin-R_OHBP_Dase"/>
</dbReference>
<dbReference type="PIRSF" id="PIRSF009283">
    <property type="entry name" value="HPP_dOase"/>
    <property type="match status" value="1"/>
</dbReference>
<evidence type="ECO:0000256" key="3">
    <source>
        <dbReference type="ARBA" id="ARBA00022737"/>
    </source>
</evidence>
<keyword evidence="7" id="KW-0670">Pyruvate</keyword>
<accession>A0A1X7CYL5</accession>
<dbReference type="Pfam" id="PF00903">
    <property type="entry name" value="Glyoxalase"/>
    <property type="match status" value="1"/>
</dbReference>
<dbReference type="GO" id="GO:0046872">
    <property type="term" value="F:metal ion binding"/>
    <property type="evidence" value="ECO:0007669"/>
    <property type="project" value="UniProtKB-KW"/>
</dbReference>
<dbReference type="PROSITE" id="PS51819">
    <property type="entry name" value="VOC"/>
    <property type="match status" value="2"/>
</dbReference>
<keyword evidence="7" id="KW-0223">Dioxygenase</keyword>
<keyword evidence="4 5" id="KW-0408">Iron</keyword>
<comment type="cofactor">
    <cofactor evidence="5">
        <name>Fe cation</name>
        <dbReference type="ChEBI" id="CHEBI:24875"/>
    </cofactor>
    <text evidence="5">Binds 1 Fe cation per subunit.</text>
</comment>
<evidence type="ECO:0000256" key="5">
    <source>
        <dbReference type="PIRSR" id="PIRSR009283-1"/>
    </source>
</evidence>
<evidence type="ECO:0000256" key="4">
    <source>
        <dbReference type="ARBA" id="ARBA00023004"/>
    </source>
</evidence>
<evidence type="ECO:0000256" key="1">
    <source>
        <dbReference type="ARBA" id="ARBA00005877"/>
    </source>
</evidence>
<sequence length="378" mass="41459">MNADFPDSSAFAAAPATAGGETMPPNPLGMAGLEFVEFAAPSPDALARRFEQIGFRATARHVTKAVTLYRQGAMNFLINAEPDSFASRYAEEYGAGICAIGVRVANAQQAFERATERGAWPFEGERVGQSELVIPAIQGIGDSHIYFVDRWPGRGGKGNGQTIYDVDFRALPDCASAAADHTGAGLSSVDHFTQMVGSGRIAEWLDFYREMLDFREIRELHSNWHLSGDSRVMQSPCGGITIPLYEEGTPRTQLLHEYLPDRPGEGVQHIALRTNDILRCVDALVANGLEFLAPPARYYDEIDTRLPGHGLDVEALRRRNVLVDGEIDGNGTPRLFLQTFVKSGPHEIFFEIVERRGHHGFGEGNLLALEHARHGSRA</sequence>
<feature type="binding site" evidence="5">
    <location>
        <position position="191"/>
    </location>
    <ligand>
        <name>Fe cation</name>
        <dbReference type="ChEBI" id="CHEBI:24875"/>
    </ligand>
</feature>
<dbReference type="GO" id="GO:0003868">
    <property type="term" value="F:4-hydroxyphenylpyruvate dioxygenase activity"/>
    <property type="evidence" value="ECO:0007669"/>
    <property type="project" value="InterPro"/>
</dbReference>
<keyword evidence="2 5" id="KW-0479">Metal-binding</keyword>
<dbReference type="CDD" id="cd08342">
    <property type="entry name" value="HPPD_N_like"/>
    <property type="match status" value="1"/>
</dbReference>
<dbReference type="InterPro" id="IPR005956">
    <property type="entry name" value="4OHPhenylPyrv_dOase"/>
</dbReference>
<dbReference type="STRING" id="28094.SAMN06295900_102150"/>
<evidence type="ECO:0000259" key="6">
    <source>
        <dbReference type="PROSITE" id="PS51819"/>
    </source>
</evidence>
<dbReference type="Proteomes" id="UP000192911">
    <property type="component" value="Unassembled WGS sequence"/>
</dbReference>
<gene>
    <name evidence="7" type="ORF">SAMN06295900_102150</name>
</gene>
<feature type="domain" description="VOC" evidence="6">
    <location>
        <begin position="188"/>
        <end position="355"/>
    </location>
</feature>
<keyword evidence="8" id="KW-1185">Reference proteome</keyword>
<dbReference type="GO" id="GO:0006572">
    <property type="term" value="P:L-tyrosine catabolic process"/>
    <property type="evidence" value="ECO:0007669"/>
    <property type="project" value="TreeGrafter"/>
</dbReference>
<dbReference type="InterPro" id="IPR004360">
    <property type="entry name" value="Glyas_Fos-R_dOase_dom"/>
</dbReference>
<name>A0A1X7CYL5_TRICW</name>
<dbReference type="PANTHER" id="PTHR11959:SF1">
    <property type="entry name" value="4-HYDROXYPHENYLPYRUVATE DIOXYGENASE"/>
    <property type="match status" value="1"/>
</dbReference>
<feature type="binding site" evidence="5">
    <location>
        <position position="269"/>
    </location>
    <ligand>
        <name>Fe cation</name>
        <dbReference type="ChEBI" id="CHEBI:24875"/>
    </ligand>
</feature>
<dbReference type="Pfam" id="PF14696">
    <property type="entry name" value="Glyoxalase_5"/>
    <property type="match status" value="1"/>
</dbReference>